<keyword evidence="1" id="KW-0812">Transmembrane</keyword>
<keyword evidence="1" id="KW-0472">Membrane</keyword>
<name>A0ABQ9ZG39_9CRUS</name>
<dbReference type="EMBL" id="JAOYFB010000003">
    <property type="protein sequence ID" value="KAK4011854.1"/>
    <property type="molecule type" value="Genomic_DNA"/>
</dbReference>
<gene>
    <name evidence="2" type="ORF">OUZ56_020963</name>
</gene>
<evidence type="ECO:0000313" key="3">
    <source>
        <dbReference type="Proteomes" id="UP001234178"/>
    </source>
</evidence>
<reference evidence="2 3" key="1">
    <citation type="journal article" date="2023" name="Nucleic Acids Res.">
        <title>The hologenome of Daphnia magna reveals possible DNA methylation and microbiome-mediated evolution of the host genome.</title>
        <authorList>
            <person name="Chaturvedi A."/>
            <person name="Li X."/>
            <person name="Dhandapani V."/>
            <person name="Marshall H."/>
            <person name="Kissane S."/>
            <person name="Cuenca-Cambronero M."/>
            <person name="Asole G."/>
            <person name="Calvet F."/>
            <person name="Ruiz-Romero M."/>
            <person name="Marangio P."/>
            <person name="Guigo R."/>
            <person name="Rago D."/>
            <person name="Mirbahai L."/>
            <person name="Eastwood N."/>
            <person name="Colbourne J.K."/>
            <person name="Zhou J."/>
            <person name="Mallon E."/>
            <person name="Orsini L."/>
        </authorList>
    </citation>
    <scope>NUCLEOTIDE SEQUENCE [LARGE SCALE GENOMIC DNA]</scope>
    <source>
        <strain evidence="2">LRV0_1</strain>
    </source>
</reference>
<dbReference type="Proteomes" id="UP001234178">
    <property type="component" value="Unassembled WGS sequence"/>
</dbReference>
<feature type="transmembrane region" description="Helical" evidence="1">
    <location>
        <begin position="53"/>
        <end position="78"/>
    </location>
</feature>
<evidence type="ECO:0000313" key="2">
    <source>
        <dbReference type="EMBL" id="KAK4011854.1"/>
    </source>
</evidence>
<organism evidence="2 3">
    <name type="scientific">Daphnia magna</name>
    <dbReference type="NCBI Taxonomy" id="35525"/>
    <lineage>
        <taxon>Eukaryota</taxon>
        <taxon>Metazoa</taxon>
        <taxon>Ecdysozoa</taxon>
        <taxon>Arthropoda</taxon>
        <taxon>Crustacea</taxon>
        <taxon>Branchiopoda</taxon>
        <taxon>Diplostraca</taxon>
        <taxon>Cladocera</taxon>
        <taxon>Anomopoda</taxon>
        <taxon>Daphniidae</taxon>
        <taxon>Daphnia</taxon>
    </lineage>
</organism>
<accession>A0ABQ9ZG39</accession>
<evidence type="ECO:0000256" key="1">
    <source>
        <dbReference type="SAM" id="Phobius"/>
    </source>
</evidence>
<keyword evidence="3" id="KW-1185">Reference proteome</keyword>
<keyword evidence="1" id="KW-1133">Transmembrane helix</keyword>
<proteinExistence type="predicted"/>
<protein>
    <submittedName>
        <fullName evidence="2">Uncharacterized protein</fullName>
    </submittedName>
</protein>
<comment type="caution">
    <text evidence="2">The sequence shown here is derived from an EMBL/GenBank/DDBJ whole genome shotgun (WGS) entry which is preliminary data.</text>
</comment>
<sequence length="148" mass="16460">MQFCGVVAIKGDVDYCLSECNLPYGSWQKEFLSKTIFFSVCGDSEGFGQTLTIVSMIVLGFVSVGFTVVVFPPLVLWIEFALRCHRLGGLLSASRCPIVNILLLQNEITGNKTVKVILTKRFGDMIAGSWKKTSENFSKLNYSHMFSK</sequence>